<dbReference type="PANTHER" id="PTHR12461:SF105">
    <property type="entry name" value="HYPOXIA-INDUCIBLE FACTOR 1-ALPHA INHIBITOR"/>
    <property type="match status" value="1"/>
</dbReference>
<evidence type="ECO:0000313" key="3">
    <source>
        <dbReference type="Proteomes" id="UP001500736"/>
    </source>
</evidence>
<feature type="domain" description="JmjC" evidence="1">
    <location>
        <begin position="83"/>
        <end position="262"/>
    </location>
</feature>
<organism evidence="2 3">
    <name type="scientific">Gaetbulibacter jejuensis</name>
    <dbReference type="NCBI Taxonomy" id="584607"/>
    <lineage>
        <taxon>Bacteria</taxon>
        <taxon>Pseudomonadati</taxon>
        <taxon>Bacteroidota</taxon>
        <taxon>Flavobacteriia</taxon>
        <taxon>Flavobacteriales</taxon>
        <taxon>Flavobacteriaceae</taxon>
        <taxon>Gaetbulibacter</taxon>
    </lineage>
</organism>
<sequence length="284" mass="33326">MTNAFEIDRREGLSKKEFYNSYVKKSLPVVLTDKGEWVWSDKFSTDYLKSHYNHLTRTVNGKSYSLSEIIELCKKSTKENKAPYPNIYDVKRDFPELLNEIPELLYGKSNRLQSKMLPRFIAKYTNKRELFFGGKDCSFPTLHIDYLGVHTQLTQIIGDKDFYLYSPDQSACFYPDKIRRNQSPVNIFDPDLEKYPLFKNAVAIKTTLKPGETLFIPAGWWHTTYIHNFNLTYAIDHVNSFNWNFFMDEYYLSAKKNYPKLASLVKVYKVIMGKIFNAKEAILN</sequence>
<proteinExistence type="predicted"/>
<evidence type="ECO:0000313" key="2">
    <source>
        <dbReference type="EMBL" id="GAA0745712.1"/>
    </source>
</evidence>
<gene>
    <name evidence="2" type="ORF">GCM10009431_21030</name>
</gene>
<dbReference type="EMBL" id="BAAAGF010000003">
    <property type="protein sequence ID" value="GAA0745712.1"/>
    <property type="molecule type" value="Genomic_DNA"/>
</dbReference>
<dbReference type="RefSeq" id="WP_343798118.1">
    <property type="nucleotide sequence ID" value="NZ_BAAAGF010000003.1"/>
</dbReference>
<dbReference type="PROSITE" id="PS51184">
    <property type="entry name" value="JMJC"/>
    <property type="match status" value="1"/>
</dbReference>
<dbReference type="Pfam" id="PF13621">
    <property type="entry name" value="Cupin_8"/>
    <property type="match status" value="1"/>
</dbReference>
<accession>A0ABN1JSB8</accession>
<dbReference type="SMART" id="SM00558">
    <property type="entry name" value="JmjC"/>
    <property type="match status" value="1"/>
</dbReference>
<dbReference type="PANTHER" id="PTHR12461">
    <property type="entry name" value="HYPOXIA-INDUCIBLE FACTOR 1 ALPHA INHIBITOR-RELATED"/>
    <property type="match status" value="1"/>
</dbReference>
<comment type="caution">
    <text evidence="2">The sequence shown here is derived from an EMBL/GenBank/DDBJ whole genome shotgun (WGS) entry which is preliminary data.</text>
</comment>
<dbReference type="InterPro" id="IPR041667">
    <property type="entry name" value="Cupin_8"/>
</dbReference>
<name>A0ABN1JSB8_9FLAO</name>
<dbReference type="SUPFAM" id="SSF51197">
    <property type="entry name" value="Clavaminate synthase-like"/>
    <property type="match status" value="1"/>
</dbReference>
<dbReference type="InterPro" id="IPR003347">
    <property type="entry name" value="JmjC_dom"/>
</dbReference>
<dbReference type="Gene3D" id="2.60.120.650">
    <property type="entry name" value="Cupin"/>
    <property type="match status" value="1"/>
</dbReference>
<keyword evidence="3" id="KW-1185">Reference proteome</keyword>
<reference evidence="2 3" key="1">
    <citation type="journal article" date="2019" name="Int. J. Syst. Evol. Microbiol.">
        <title>The Global Catalogue of Microorganisms (GCM) 10K type strain sequencing project: providing services to taxonomists for standard genome sequencing and annotation.</title>
        <authorList>
            <consortium name="The Broad Institute Genomics Platform"/>
            <consortium name="The Broad Institute Genome Sequencing Center for Infectious Disease"/>
            <person name="Wu L."/>
            <person name="Ma J."/>
        </authorList>
    </citation>
    <scope>NUCLEOTIDE SEQUENCE [LARGE SCALE GENOMIC DNA]</scope>
    <source>
        <strain evidence="2 3">JCM 15976</strain>
    </source>
</reference>
<evidence type="ECO:0000259" key="1">
    <source>
        <dbReference type="PROSITE" id="PS51184"/>
    </source>
</evidence>
<dbReference type="Proteomes" id="UP001500736">
    <property type="component" value="Unassembled WGS sequence"/>
</dbReference>
<protein>
    <recommendedName>
        <fullName evidence="1">JmjC domain-containing protein</fullName>
    </recommendedName>
</protein>